<keyword evidence="2" id="KW-1185">Reference proteome</keyword>
<dbReference type="Proteomes" id="UP000275408">
    <property type="component" value="Unassembled WGS sequence"/>
</dbReference>
<dbReference type="EMBL" id="RCHS01001168">
    <property type="protein sequence ID" value="RMX54895.1"/>
    <property type="molecule type" value="Genomic_DNA"/>
</dbReference>
<gene>
    <name evidence="1" type="ORF">pdam_00015106</name>
</gene>
<dbReference type="AlphaFoldDB" id="A0A3M6UMM6"/>
<reference evidence="1 2" key="1">
    <citation type="journal article" date="2018" name="Sci. Rep.">
        <title>Comparative analysis of the Pocillopora damicornis genome highlights role of immune system in coral evolution.</title>
        <authorList>
            <person name="Cunning R."/>
            <person name="Bay R.A."/>
            <person name="Gillette P."/>
            <person name="Baker A.C."/>
            <person name="Traylor-Knowles N."/>
        </authorList>
    </citation>
    <scope>NUCLEOTIDE SEQUENCE [LARGE SCALE GENOMIC DNA]</scope>
    <source>
        <strain evidence="1">RSMAS</strain>
        <tissue evidence="1">Whole animal</tissue>
    </source>
</reference>
<proteinExistence type="predicted"/>
<evidence type="ECO:0000313" key="2">
    <source>
        <dbReference type="Proteomes" id="UP000275408"/>
    </source>
</evidence>
<sequence length="65" mass="6994">MEMMMAKKIIVPIMAPAIAPPLQPQCEEQTPPQQTSPISPAEEHVLVAASSVCELRPFVVVAVGR</sequence>
<comment type="caution">
    <text evidence="1">The sequence shown here is derived from an EMBL/GenBank/DDBJ whole genome shotgun (WGS) entry which is preliminary data.</text>
</comment>
<organism evidence="1 2">
    <name type="scientific">Pocillopora damicornis</name>
    <name type="common">Cauliflower coral</name>
    <name type="synonym">Millepora damicornis</name>
    <dbReference type="NCBI Taxonomy" id="46731"/>
    <lineage>
        <taxon>Eukaryota</taxon>
        <taxon>Metazoa</taxon>
        <taxon>Cnidaria</taxon>
        <taxon>Anthozoa</taxon>
        <taxon>Hexacorallia</taxon>
        <taxon>Scleractinia</taxon>
        <taxon>Astrocoeniina</taxon>
        <taxon>Pocilloporidae</taxon>
        <taxon>Pocillopora</taxon>
    </lineage>
</organism>
<name>A0A3M6UMM6_POCDA</name>
<protein>
    <submittedName>
        <fullName evidence="1">Uncharacterized protein</fullName>
    </submittedName>
</protein>
<accession>A0A3M6UMM6</accession>
<evidence type="ECO:0000313" key="1">
    <source>
        <dbReference type="EMBL" id="RMX54895.1"/>
    </source>
</evidence>